<feature type="compositionally biased region" description="Low complexity" evidence="1">
    <location>
        <begin position="430"/>
        <end position="439"/>
    </location>
</feature>
<evidence type="ECO:0000313" key="2">
    <source>
        <dbReference type="EMBL" id="KAA1065306.1"/>
    </source>
</evidence>
<dbReference type="EMBL" id="VSWC01000079">
    <property type="protein sequence ID" value="KAA1095005.1"/>
    <property type="molecule type" value="Genomic_DNA"/>
</dbReference>
<feature type="compositionally biased region" description="Basic and acidic residues" evidence="1">
    <location>
        <begin position="368"/>
        <end position="377"/>
    </location>
</feature>
<dbReference type="PANTHER" id="PTHR33050">
    <property type="entry name" value="REVERSE TRANSCRIPTASE DOMAIN-CONTAINING PROTEIN"/>
    <property type="match status" value="1"/>
</dbReference>
<evidence type="ECO:0000313" key="3">
    <source>
        <dbReference type="EMBL" id="KAA1095005.1"/>
    </source>
</evidence>
<organism evidence="3 4">
    <name type="scientific">Puccinia graminis f. sp. tritici</name>
    <dbReference type="NCBI Taxonomy" id="56615"/>
    <lineage>
        <taxon>Eukaryota</taxon>
        <taxon>Fungi</taxon>
        <taxon>Dikarya</taxon>
        <taxon>Basidiomycota</taxon>
        <taxon>Pucciniomycotina</taxon>
        <taxon>Pucciniomycetes</taxon>
        <taxon>Pucciniales</taxon>
        <taxon>Pucciniaceae</taxon>
        <taxon>Puccinia</taxon>
    </lineage>
</organism>
<dbReference type="InterPro" id="IPR043502">
    <property type="entry name" value="DNA/RNA_pol_sf"/>
</dbReference>
<name>A0A5B0P0E5_PUCGR</name>
<evidence type="ECO:0000256" key="1">
    <source>
        <dbReference type="SAM" id="MobiDB-lite"/>
    </source>
</evidence>
<comment type="caution">
    <text evidence="3">The sequence shown here is derived from an EMBL/GenBank/DDBJ whole genome shotgun (WGS) entry which is preliminary data.</text>
</comment>
<dbReference type="EMBL" id="VDEP01000511">
    <property type="protein sequence ID" value="KAA1065306.1"/>
    <property type="molecule type" value="Genomic_DNA"/>
</dbReference>
<dbReference type="AlphaFoldDB" id="A0A5B0P0E5"/>
<dbReference type="OrthoDB" id="3248529at2759"/>
<dbReference type="SUPFAM" id="SSF56672">
    <property type="entry name" value="DNA/RNA polymerases"/>
    <property type="match status" value="1"/>
</dbReference>
<feature type="compositionally biased region" description="Polar residues" evidence="1">
    <location>
        <begin position="21"/>
        <end position="47"/>
    </location>
</feature>
<accession>A0A5B0P0E5</accession>
<reference evidence="4 5" key="1">
    <citation type="submission" date="2019-05" db="EMBL/GenBank/DDBJ databases">
        <title>Emergence of the Ug99 lineage of the wheat stem rust pathogen through somatic hybridization.</title>
        <authorList>
            <person name="Li F."/>
            <person name="Upadhyaya N.M."/>
            <person name="Sperschneider J."/>
            <person name="Matny O."/>
            <person name="Nguyen-Phuc H."/>
            <person name="Mago R."/>
            <person name="Raley C."/>
            <person name="Miller M.E."/>
            <person name="Silverstein K.A.T."/>
            <person name="Henningsen E."/>
            <person name="Hirsch C.D."/>
            <person name="Visser B."/>
            <person name="Pretorius Z.A."/>
            <person name="Steffenson B.J."/>
            <person name="Schwessinger B."/>
            <person name="Dodds P.N."/>
            <person name="Figueroa M."/>
        </authorList>
    </citation>
    <scope>NUCLEOTIDE SEQUENCE [LARGE SCALE GENOMIC DNA]</scope>
    <source>
        <strain evidence="3">21-0</strain>
        <strain evidence="2 5">Ug99</strain>
    </source>
</reference>
<protein>
    <submittedName>
        <fullName evidence="3">Uncharacterized protein</fullName>
    </submittedName>
</protein>
<evidence type="ECO:0000313" key="4">
    <source>
        <dbReference type="Proteomes" id="UP000324748"/>
    </source>
</evidence>
<gene>
    <name evidence="3" type="ORF">PGT21_034465</name>
    <name evidence="2" type="ORF">PGTUg99_021721</name>
</gene>
<evidence type="ECO:0000313" key="5">
    <source>
        <dbReference type="Proteomes" id="UP000325313"/>
    </source>
</evidence>
<proteinExistence type="predicted"/>
<dbReference type="Proteomes" id="UP000324748">
    <property type="component" value="Unassembled WGS sequence"/>
</dbReference>
<keyword evidence="4" id="KW-1185">Reference proteome</keyword>
<feature type="region of interest" description="Disordered" evidence="1">
    <location>
        <begin position="1"/>
        <end position="74"/>
    </location>
</feature>
<dbReference type="PANTHER" id="PTHR33050:SF7">
    <property type="entry name" value="RIBONUCLEASE H"/>
    <property type="match status" value="1"/>
</dbReference>
<sequence>MDTTQKVTRSKSSNRKDVETVPSNTMSLEPAGQNTSERNLLSSTEQGSGKDKTSNKNLGNAPLSDTHESEGEESLDLITQVPLLSTEVLKDAINTTSVPPEPSIIDQRSHIWEKIQEAQKSNDTILTKILLAAYNELDQPKKPAPPKMTRSLSAMPVLPNAQTIIGGNNSETVTELEDNLVYAVGAVTSHQDIGFTPYFDENIKKLRAPLPLTIFDREWQKKAIAAHLMLKPSKSTEDKAYRGLAYHDEWTQTHSSWTNNHRAFYITLRDVYNKGIFAEKLRIHKENCDAISDVYGFMTAFRYDMQVRMNAFAHRIPSKDGAAVPDISVKQMVVVEQCYSTVRSLGEASWKDNNYAPGFSHANVDPDTGFKRPDLHKSSSYQSSLNRDGVQNQGNHQERRREKRWANGYNEHFANTGNRPYSFGGRNQHHQFNNQNDFNSYNANYYPHHQSQGNPNPGHSFGGGNKRFKGGNSSFGSGEKSASHKEGPSGGTSHKQLLWPEYVKCEMNLHSWEKALNDAGLLPELTHVLEGFKSGFDQGIPHHTLGNLRWFTPDNHSSAREASEKIEKSIEEEVENNRMVGPFSHEEVASKFQFFRSSPLGSVVNADGKMRPINDLSFPKNNASTPSVNSFVNKLDFSTSWDDFKTVSEFFRGDEAEYELALFDWAKAYRQIPTHKSQWPFLMVKDLKGRLYVDTRITFGGVAGCGSFGIPADAWRRIMEHEFDVVKVFRWVDDNLFVKRFNSTCDMKSVISRSVELGVATSEEKSTGFAKEQKFIGFIWDGISKTVKLPENKLEKRKAQIMTFLEKDAEFKFNDAEVLAGRLNHVSFLLPQLRCYIRSVYRWMNQWKKRWATREIPEDVREDLEFWLDTLNKYNHTRLCPATEPLEINWVGDASTSYGIGVLIGRSWTQIKLKAGWNTAEPPHGIAWLETVAIRIGVIMLLKLETKIQGKNFIVYTDNTTTEATLRSRKSKDHHANNEWKMIQGLLINQDLDITPKRVVSRENAADSLSRGIIQPHVESDRVHIDIPADLEVFMRNG</sequence>
<feature type="compositionally biased region" description="Polar residues" evidence="1">
    <location>
        <begin position="378"/>
        <end position="395"/>
    </location>
</feature>
<dbReference type="InterPro" id="IPR052055">
    <property type="entry name" value="Hepadnavirus_pol/RT"/>
</dbReference>
<dbReference type="Proteomes" id="UP000325313">
    <property type="component" value="Unassembled WGS sequence"/>
</dbReference>
<feature type="region of interest" description="Disordered" evidence="1">
    <location>
        <begin position="366"/>
        <end position="494"/>
    </location>
</feature>